<name>A0ABS0KXC7_9BACT</name>
<keyword evidence="1" id="KW-0732">Signal</keyword>
<evidence type="ECO:0000256" key="1">
    <source>
        <dbReference type="SAM" id="SignalP"/>
    </source>
</evidence>
<evidence type="ECO:0008006" key="4">
    <source>
        <dbReference type="Google" id="ProtNLM"/>
    </source>
</evidence>
<feature type="chain" id="PRO_5047131502" description="DUF2846 domain-containing protein" evidence="1">
    <location>
        <begin position="20"/>
        <end position="234"/>
    </location>
</feature>
<comment type="caution">
    <text evidence="2">The sequence shown here is derived from an EMBL/GenBank/DDBJ whole genome shotgun (WGS) entry which is preliminary data.</text>
</comment>
<organism evidence="2 3">
    <name type="scientific">Hymenobacter guriensis</name>
    <dbReference type="NCBI Taxonomy" id="2793065"/>
    <lineage>
        <taxon>Bacteria</taxon>
        <taxon>Pseudomonadati</taxon>
        <taxon>Bacteroidota</taxon>
        <taxon>Cytophagia</taxon>
        <taxon>Cytophagales</taxon>
        <taxon>Hymenobacteraceae</taxon>
        <taxon>Hymenobacter</taxon>
    </lineage>
</organism>
<reference evidence="2 3" key="1">
    <citation type="submission" date="2020-11" db="EMBL/GenBank/DDBJ databases">
        <title>Hymenobacter sp.</title>
        <authorList>
            <person name="Kim M.K."/>
        </authorList>
    </citation>
    <scope>NUCLEOTIDE SEQUENCE [LARGE SCALE GENOMIC DNA]</scope>
    <source>
        <strain evidence="2 3">BT594</strain>
    </source>
</reference>
<dbReference type="RefSeq" id="WP_196953456.1">
    <property type="nucleotide sequence ID" value="NZ_JADWYK010000001.1"/>
</dbReference>
<keyword evidence="3" id="KW-1185">Reference proteome</keyword>
<dbReference type="EMBL" id="JADWYK010000001">
    <property type="protein sequence ID" value="MBG8552420.1"/>
    <property type="molecule type" value="Genomic_DNA"/>
</dbReference>
<proteinExistence type="predicted"/>
<accession>A0ABS0KXC7</accession>
<dbReference type="PROSITE" id="PS51257">
    <property type="entry name" value="PROKAR_LIPOPROTEIN"/>
    <property type="match status" value="1"/>
</dbReference>
<gene>
    <name evidence="2" type="ORF">I5L79_02625</name>
</gene>
<evidence type="ECO:0000313" key="2">
    <source>
        <dbReference type="EMBL" id="MBG8552420.1"/>
    </source>
</evidence>
<evidence type="ECO:0000313" key="3">
    <source>
        <dbReference type="Proteomes" id="UP000601099"/>
    </source>
</evidence>
<protein>
    <recommendedName>
        <fullName evidence="4">DUF2846 domain-containing protein</fullName>
    </recommendedName>
</protein>
<dbReference type="Proteomes" id="UP000601099">
    <property type="component" value="Unassembled WGS sequence"/>
</dbReference>
<feature type="signal peptide" evidence="1">
    <location>
        <begin position="1"/>
        <end position="19"/>
    </location>
</feature>
<sequence>MQKPFTHLVAAATMAFALAGCAGSYRAIRPESITSYQSTSGKGGPIDFSYRYGALLTHGPNKKYVKKERKRGYQLVAVQVKNNTTAELNFSRDLELSFGDRPVQPVGSLQASEDLKQGVAIYLLYLPLNFRVVSTVSNNGGVVQDNSVFIPTGPFIAAGNMIGAGTANKNMRNELARYDLTNKVIRPGETVYGLLPLRETNVAPLKLTLRNSAAIAPVTVPSATPATPAPAGSN</sequence>